<evidence type="ECO:0000313" key="1">
    <source>
        <dbReference type="EMBL" id="EEU29923.1"/>
    </source>
</evidence>
<dbReference type="STRING" id="575594.HMPREF0501_01388"/>
<dbReference type="EMBL" id="GG698805">
    <property type="protein sequence ID" value="EEU29923.1"/>
    <property type="molecule type" value="Genomic_DNA"/>
</dbReference>
<accession>C7XXA3</accession>
<evidence type="ECO:0000313" key="2">
    <source>
        <dbReference type="Proteomes" id="UP000003987"/>
    </source>
</evidence>
<evidence type="ECO:0008006" key="3">
    <source>
        <dbReference type="Google" id="ProtNLM"/>
    </source>
</evidence>
<dbReference type="Proteomes" id="UP000003987">
    <property type="component" value="Unassembled WGS sequence"/>
</dbReference>
<dbReference type="HOGENOM" id="CLU_076062_0_0_9"/>
<dbReference type="RefSeq" id="WP_006917274.1">
    <property type="nucleotide sequence ID" value="NZ_GG698805.1"/>
</dbReference>
<sequence length="323" mass="37335">MPKPFQLNQEAQSLLDAVNELYPEGSVFVQFDQDKEPVGYVRHDQARQTTLPGGLVITVTDMTAPNYTASHELLHLLMLLRGFPQIFFQLSLGDEQLDEQMMIMSTDLYDVAMHRVVVAEQRKHGLIDEQVEVEYLKGIQATISKENDQGDDDERTLRLLTLLDALVFYGDHIDQVKDQLTTDYPVAFAAAQKMYDQITERRIDSPFEMRRQIVKLYQLFDAQLLEWGLPALHNNEFTTVSPVLSARQLRLKVRQVFEIFHSDMEDRQGHDDVYIGLRRNDHQNSFTLHGPAGKDRAQAFVKMYDEPVEQLLKELNVPFIVRK</sequence>
<name>C7XXA3_9LACO</name>
<dbReference type="AlphaFoldDB" id="C7XXA3"/>
<keyword evidence="2" id="KW-1185">Reference proteome</keyword>
<gene>
    <name evidence="1" type="ORF">HMPREF0501_01388</name>
</gene>
<dbReference type="eggNOG" id="ENOG502ZU5A">
    <property type="taxonomic scope" value="Bacteria"/>
</dbReference>
<dbReference type="OrthoDB" id="2246846at2"/>
<proteinExistence type="predicted"/>
<protein>
    <recommendedName>
        <fullName evidence="3">IpaB/EvcA family protein</fullName>
    </recommendedName>
</protein>
<reference evidence="1 2" key="1">
    <citation type="submission" date="2009-06" db="EMBL/GenBank/DDBJ databases">
        <title>The Genome Sequence of Lactobacillus coleohominis strain 101-4-CHN.</title>
        <authorList>
            <consortium name="The Broad Institute Genome Sequencing Platform"/>
            <person name="Ward D."/>
            <person name="Young S.K."/>
            <person name="Zeng Q."/>
            <person name="Koehrsen M."/>
            <person name="Alvarado L."/>
            <person name="Berlin A."/>
            <person name="Borenstein D."/>
            <person name="Chen Z."/>
            <person name="Engels R."/>
            <person name="Freedman E."/>
            <person name="Gellesch M."/>
            <person name="Goldberg J."/>
            <person name="Griggs A."/>
            <person name="Gujja S."/>
            <person name="Heiman D."/>
            <person name="Hepburn T."/>
            <person name="Howarth C."/>
            <person name="Jen D."/>
            <person name="Larson L."/>
            <person name="Lewis B."/>
            <person name="Mehta T."/>
            <person name="Park D."/>
            <person name="Pearson M."/>
            <person name="Roberts A."/>
            <person name="Saif S."/>
            <person name="Shea T."/>
            <person name="Shenoy N."/>
            <person name="Sisk P."/>
            <person name="Stolte C."/>
            <person name="Sykes S."/>
            <person name="Walk T."/>
            <person name="White J."/>
            <person name="Yandava C."/>
            <person name="Liu Y."/>
            <person name="Xu Q."/>
            <person name="Lander E."/>
            <person name="Nusbaum C."/>
            <person name="Galagan J."/>
            <person name="Birren B."/>
        </authorList>
    </citation>
    <scope>NUCLEOTIDE SEQUENCE [LARGE SCALE GENOMIC DNA]</scope>
    <source>
        <strain evidence="1 2">101-4-CHN</strain>
    </source>
</reference>
<organism evidence="1 2">
    <name type="scientific">Limosilactobacillus coleohominis 101-4-CHN</name>
    <dbReference type="NCBI Taxonomy" id="575594"/>
    <lineage>
        <taxon>Bacteria</taxon>
        <taxon>Bacillati</taxon>
        <taxon>Bacillota</taxon>
        <taxon>Bacilli</taxon>
        <taxon>Lactobacillales</taxon>
        <taxon>Lactobacillaceae</taxon>
        <taxon>Limosilactobacillus</taxon>
    </lineage>
</organism>